<comment type="caution">
    <text evidence="3">The sequence shown here is derived from an EMBL/GenBank/DDBJ whole genome shotgun (WGS) entry which is preliminary data.</text>
</comment>
<reference evidence="2" key="4">
    <citation type="submission" date="2023-08" db="EMBL/GenBank/DDBJ databases">
        <authorList>
            <person name="Guima S.E.S."/>
            <person name="Martins L.F."/>
            <person name="Silva A.M."/>
            <person name="Setubal J.C."/>
        </authorList>
    </citation>
    <scope>NUCLEOTIDE SEQUENCE</scope>
    <source>
        <strain evidence="2">ZC4RG45</strain>
    </source>
</reference>
<dbReference type="STRING" id="1111738.GCA_000427905_02870"/>
<gene>
    <name evidence="2" type="ORF">DIU77_000655</name>
    <name evidence="3" type="ORF">DIU77_02725</name>
</gene>
<organism evidence="3">
    <name type="scientific">Thermocrispum agreste</name>
    <dbReference type="NCBI Taxonomy" id="37925"/>
    <lineage>
        <taxon>Bacteria</taxon>
        <taxon>Bacillati</taxon>
        <taxon>Actinomycetota</taxon>
        <taxon>Actinomycetes</taxon>
        <taxon>Pseudonocardiales</taxon>
        <taxon>Pseudonocardiaceae</taxon>
        <taxon>Thermocrispum</taxon>
    </lineage>
</organism>
<evidence type="ECO:0000259" key="1">
    <source>
        <dbReference type="Pfam" id="PF02627"/>
    </source>
</evidence>
<dbReference type="Proteomes" id="UP000249324">
    <property type="component" value="Unassembled WGS sequence"/>
</dbReference>
<proteinExistence type="predicted"/>
<dbReference type="InterPro" id="IPR003779">
    <property type="entry name" value="CMD-like"/>
</dbReference>
<accession>A0A2W4JQW7</accession>
<dbReference type="AlphaFoldDB" id="A0A2W4JQW7"/>
<dbReference type="InterPro" id="IPR029032">
    <property type="entry name" value="AhpD-like"/>
</dbReference>
<evidence type="ECO:0000313" key="4">
    <source>
        <dbReference type="Proteomes" id="UP000249324"/>
    </source>
</evidence>
<dbReference type="PANTHER" id="PTHR34846">
    <property type="entry name" value="4-CARBOXYMUCONOLACTONE DECARBOXYLASE FAMILY PROTEIN (AFU_ORTHOLOGUE AFUA_6G11590)"/>
    <property type="match status" value="1"/>
</dbReference>
<reference evidence="3" key="2">
    <citation type="submission" date="2018-05" db="EMBL/GenBank/DDBJ databases">
        <authorList>
            <person name="Lanie J.A."/>
            <person name="Ng W.-L."/>
            <person name="Kazmierczak K.M."/>
            <person name="Andrzejewski T.M."/>
            <person name="Davidsen T.M."/>
            <person name="Wayne K.J."/>
            <person name="Tettelin H."/>
            <person name="Glass J.I."/>
            <person name="Rusch D."/>
            <person name="Podicherti R."/>
            <person name="Tsui H.-C.T."/>
            <person name="Winkler M.E."/>
        </authorList>
    </citation>
    <scope>NUCLEOTIDE SEQUENCE</scope>
    <source>
        <strain evidence="3">ZC4RG45</strain>
    </source>
</reference>
<dbReference type="PANTHER" id="PTHR34846:SF5">
    <property type="entry name" value="CARBOXYMUCONOLACTONE DECARBOXYLASE-LIKE DOMAIN-CONTAINING PROTEIN"/>
    <property type="match status" value="1"/>
</dbReference>
<name>A0A2W4JQW7_9PSEU</name>
<dbReference type="Pfam" id="PF02627">
    <property type="entry name" value="CMD"/>
    <property type="match status" value="1"/>
</dbReference>
<dbReference type="GO" id="GO:0051920">
    <property type="term" value="F:peroxiredoxin activity"/>
    <property type="evidence" value="ECO:0007669"/>
    <property type="project" value="InterPro"/>
</dbReference>
<protein>
    <submittedName>
        <fullName evidence="3">Carboxymuconolactone decarboxylase family protein</fullName>
    </submittedName>
</protein>
<evidence type="ECO:0000313" key="3">
    <source>
        <dbReference type="EMBL" id="PZN00782.1"/>
    </source>
</evidence>
<feature type="domain" description="Carboxymuconolactone decarboxylase-like" evidence="1">
    <location>
        <begin position="55"/>
        <end position="126"/>
    </location>
</feature>
<dbReference type="SUPFAM" id="SSF69118">
    <property type="entry name" value="AhpD-like"/>
    <property type="match status" value="1"/>
</dbReference>
<dbReference type="Gene3D" id="1.20.1290.10">
    <property type="entry name" value="AhpD-like"/>
    <property type="match status" value="1"/>
</dbReference>
<sequence length="198" mass="21543">MSATARLPQADLSGPFGRLAEASARRMLGDDEPTALGVMWHSPAMLRHTSMFGRKAKKKWRHAPPDLKALAHMAAAATIGCSMCLDFGYYQAQHEVDIDKARQVPRWRSSTVFTPLERRVLAYAEAMCQTPPTVTDEMVAELLEELGAPAVLELTAWIGFANMTARTGVTLGLESHGLSARCGLPPLAEPDRREVGSA</sequence>
<reference evidence="2 4" key="3">
    <citation type="journal article" date="2021" name="BMC Genomics">
        <title>Genome-resolved metagenome and metatranscriptome analyses of thermophilic composting reveal key bacterial players and their metabolic interactions.</title>
        <authorList>
            <person name="Braga L.P.P."/>
            <person name="Pereira R.V."/>
            <person name="Martins L.F."/>
            <person name="Moura L.M.S."/>
            <person name="Sanchez F.B."/>
            <person name="Patane J.S.L."/>
            <person name="da Silva A.M."/>
            <person name="Setubal J.C."/>
        </authorList>
    </citation>
    <scope>NUCLEOTIDE SEQUENCE [LARGE SCALE GENOMIC DNA]</scope>
    <source>
        <strain evidence="2">ZC4RG45</strain>
    </source>
</reference>
<evidence type="ECO:0000313" key="2">
    <source>
        <dbReference type="EMBL" id="MFO7190743.1"/>
    </source>
</evidence>
<dbReference type="EMBL" id="QGUI02000003">
    <property type="protein sequence ID" value="MFO7190743.1"/>
    <property type="molecule type" value="Genomic_DNA"/>
</dbReference>
<dbReference type="EMBL" id="QGUI01000061">
    <property type="protein sequence ID" value="PZN00782.1"/>
    <property type="molecule type" value="Genomic_DNA"/>
</dbReference>
<reference evidence="2" key="1">
    <citation type="submission" date="2018-05" db="EMBL/GenBank/DDBJ databases">
        <authorList>
            <person name="Moura L."/>
            <person name="Setubal J.C."/>
        </authorList>
    </citation>
    <scope>NUCLEOTIDE SEQUENCE</scope>
    <source>
        <strain evidence="2">ZC4RG45</strain>
    </source>
</reference>